<sequence length="192" mass="19710">MPRAHLSTASVVADAAALADSDGLAAVTISAVARRLGVKPASLYEHVAGLAPLLDGVQILALDEVGERTGAAVAGRSGRDALRGLADAHRDYANTRPGAWAALQRPASSAVAGSPEAARVAGLLLAVVRGFRVPDDDLVHAARLVGATINGFLTLTRAEAFAHRPDSEDASWAAAVDALDRALDSWPERSAP</sequence>
<evidence type="ECO:0000313" key="6">
    <source>
        <dbReference type="EMBL" id="TXK12091.1"/>
    </source>
</evidence>
<dbReference type="Pfam" id="PF00440">
    <property type="entry name" value="TetR_N"/>
    <property type="match status" value="1"/>
</dbReference>
<keyword evidence="2 4" id="KW-0238">DNA-binding</keyword>
<evidence type="ECO:0000256" key="4">
    <source>
        <dbReference type="PROSITE-ProRule" id="PRU00335"/>
    </source>
</evidence>
<dbReference type="SUPFAM" id="SSF48498">
    <property type="entry name" value="Tetracyclin repressor-like, C-terminal domain"/>
    <property type="match status" value="1"/>
</dbReference>
<dbReference type="InterPro" id="IPR001647">
    <property type="entry name" value="HTH_TetR"/>
</dbReference>
<dbReference type="GO" id="GO:0003677">
    <property type="term" value="F:DNA binding"/>
    <property type="evidence" value="ECO:0007669"/>
    <property type="project" value="UniProtKB-UniRule"/>
</dbReference>
<gene>
    <name evidence="6" type="ORF">FVP77_00920</name>
</gene>
<keyword evidence="3" id="KW-0804">Transcription</keyword>
<comment type="caution">
    <text evidence="6">The sequence shown here is derived from an EMBL/GenBank/DDBJ whole genome shotgun (WGS) entry which is preliminary data.</text>
</comment>
<keyword evidence="1" id="KW-0805">Transcription regulation</keyword>
<evidence type="ECO:0000256" key="1">
    <source>
        <dbReference type="ARBA" id="ARBA00023015"/>
    </source>
</evidence>
<dbReference type="Gene3D" id="1.10.357.10">
    <property type="entry name" value="Tetracycline Repressor, domain 2"/>
    <property type="match status" value="1"/>
</dbReference>
<dbReference type="AlphaFoldDB" id="A0A5C8I1L6"/>
<proteinExistence type="predicted"/>
<dbReference type="EMBL" id="VRSV01000001">
    <property type="protein sequence ID" value="TXK12091.1"/>
    <property type="molecule type" value="Genomic_DNA"/>
</dbReference>
<feature type="DNA-binding region" description="H-T-H motif" evidence="4">
    <location>
        <begin position="28"/>
        <end position="47"/>
    </location>
</feature>
<accession>A0A5C8I1L6</accession>
<keyword evidence="7" id="KW-1185">Reference proteome</keyword>
<reference evidence="6 7" key="1">
    <citation type="submission" date="2019-08" db="EMBL/GenBank/DDBJ databases">
        <authorList>
            <person name="Dong K."/>
        </authorList>
    </citation>
    <scope>NUCLEOTIDE SEQUENCE [LARGE SCALE GENOMIC DNA]</scope>
    <source>
        <strain evidence="6 7">JCM14558</strain>
    </source>
</reference>
<dbReference type="OrthoDB" id="71867at2"/>
<dbReference type="InterPro" id="IPR009057">
    <property type="entry name" value="Homeodomain-like_sf"/>
</dbReference>
<organism evidence="6 7">
    <name type="scientific">Microbacterium hatanonis</name>
    <dbReference type="NCBI Taxonomy" id="404366"/>
    <lineage>
        <taxon>Bacteria</taxon>
        <taxon>Bacillati</taxon>
        <taxon>Actinomycetota</taxon>
        <taxon>Actinomycetes</taxon>
        <taxon>Micrococcales</taxon>
        <taxon>Microbacteriaceae</taxon>
        <taxon>Microbacterium</taxon>
    </lineage>
</organism>
<dbReference type="Proteomes" id="UP000321034">
    <property type="component" value="Unassembled WGS sequence"/>
</dbReference>
<evidence type="ECO:0000259" key="5">
    <source>
        <dbReference type="PROSITE" id="PS50977"/>
    </source>
</evidence>
<dbReference type="Pfam" id="PF13305">
    <property type="entry name" value="TetR_C_33"/>
    <property type="match status" value="1"/>
</dbReference>
<dbReference type="InterPro" id="IPR025996">
    <property type="entry name" value="MT1864/Rv1816-like_C"/>
</dbReference>
<protein>
    <submittedName>
        <fullName evidence="6">TetR family transcriptional regulator</fullName>
    </submittedName>
</protein>
<evidence type="ECO:0000313" key="7">
    <source>
        <dbReference type="Proteomes" id="UP000321034"/>
    </source>
</evidence>
<dbReference type="Gene3D" id="1.10.10.60">
    <property type="entry name" value="Homeodomain-like"/>
    <property type="match status" value="1"/>
</dbReference>
<dbReference type="SUPFAM" id="SSF46689">
    <property type="entry name" value="Homeodomain-like"/>
    <property type="match status" value="1"/>
</dbReference>
<evidence type="ECO:0000256" key="3">
    <source>
        <dbReference type="ARBA" id="ARBA00023163"/>
    </source>
</evidence>
<dbReference type="InterPro" id="IPR036271">
    <property type="entry name" value="Tet_transcr_reg_TetR-rel_C_sf"/>
</dbReference>
<name>A0A5C8I1L6_9MICO</name>
<evidence type="ECO:0000256" key="2">
    <source>
        <dbReference type="ARBA" id="ARBA00023125"/>
    </source>
</evidence>
<feature type="domain" description="HTH tetR-type" evidence="5">
    <location>
        <begin position="5"/>
        <end position="65"/>
    </location>
</feature>
<dbReference type="RefSeq" id="WP_147892835.1">
    <property type="nucleotide sequence ID" value="NZ_BAAANR010000001.1"/>
</dbReference>
<dbReference type="PROSITE" id="PS50977">
    <property type="entry name" value="HTH_TETR_2"/>
    <property type="match status" value="1"/>
</dbReference>